<protein>
    <recommendedName>
        <fullName evidence="4">DNA methylase N-4/N-6 domain-containing protein</fullName>
    </recommendedName>
</protein>
<dbReference type="Gene3D" id="3.40.50.150">
    <property type="entry name" value="Vaccinia Virus protein VP39"/>
    <property type="match status" value="2"/>
</dbReference>
<sequence length="716" mass="81011">MRDDTSENLELFPDIEYEVRHSAPEIKLCVDKTSGKRAIESDAFPFEALSNIAEIESWRKEINRPIYHIHKWWAQRLGTVFRVMVIGSFAPEDADLLELFYSPVRIKGGIFFDPFMGSGTTIGEAVKLGARAIGRDINPVAHFLVRNAFAVHDRRAVLKTFQAIERDVAEQIRHFYRIQLPDGNTAEVLYYFWVKTLDCPSCRVPVDLFSSYVFARHAYPKKYPTAQVVCPHCGDINPMRYDVHEARCGACRATFNPQAGPARRQKAICPACSHIFPIAKTIREQGKVPVHKLYAKLVLMPDGTKSYQPATEEDRKLYAEAESALAARPDAYPVVTIKPGYNTNQVLGYNYCHWHDMFNARQLLCLSILAERIRAIEDPLLRDLFTCLFSGTLEFNNLFTSYKGEGTGAVRHMFAHHILKPERAPLEANVWGTPKSSGSFSTIFEGRIRCALDYADRPFELRTVLRGGKMTGDKVFGLSEKIGCHVAGDYTAFETGKRVYLSCGDSSQTDIPDQSVDTILTDPPFFDNVHYSQLADFFYVWQQYILGFNGHGEVCSTRSSGEVQSGDVATFTDRLGGVWREAYRVLKHDGLLAFTYHHSRPEGWRSVLQALMRAGFGITAVQPIKAEMSVAVPKHQAKEPIDLDIIVVCRKRSQLRLHHWHHDLWGAVTMPATEQVQRLRAVDRRLSRNDIRIIVMAQLLRQLSSSETIEAALCIS</sequence>
<dbReference type="EMBL" id="AZHX01000907">
    <property type="protein sequence ID" value="ETX05647.1"/>
    <property type="molecule type" value="Genomic_DNA"/>
</dbReference>
<evidence type="ECO:0000313" key="5">
    <source>
        <dbReference type="EMBL" id="ETX05647.1"/>
    </source>
</evidence>
<keyword evidence="6" id="KW-1185">Reference proteome</keyword>
<dbReference type="GO" id="GO:0003677">
    <property type="term" value="F:DNA binding"/>
    <property type="evidence" value="ECO:0007669"/>
    <property type="project" value="InterPro"/>
</dbReference>
<dbReference type="Proteomes" id="UP000019140">
    <property type="component" value="Unassembled WGS sequence"/>
</dbReference>
<comment type="caution">
    <text evidence="5">The sequence shown here is derived from an EMBL/GenBank/DDBJ whole genome shotgun (WGS) entry which is preliminary data.</text>
</comment>
<evidence type="ECO:0000256" key="3">
    <source>
        <dbReference type="ARBA" id="ARBA00022679"/>
    </source>
</evidence>
<dbReference type="HOGENOM" id="CLU_007795_1_0_7"/>
<gene>
    <name evidence="5" type="ORF">ETSY2_21765</name>
</gene>
<dbReference type="PATRIC" id="fig|1429439.4.peg.3690"/>
<dbReference type="PROSITE" id="PS00092">
    <property type="entry name" value="N6_MTASE"/>
    <property type="match status" value="1"/>
</dbReference>
<dbReference type="SUPFAM" id="SSF53335">
    <property type="entry name" value="S-adenosyl-L-methionine-dependent methyltransferases"/>
    <property type="match status" value="1"/>
</dbReference>
<keyword evidence="2" id="KW-0489">Methyltransferase</keyword>
<dbReference type="InterPro" id="IPR002941">
    <property type="entry name" value="DNA_methylase_N4/N6"/>
</dbReference>
<organism evidence="5 6">
    <name type="scientific">Candidatus Entotheonella gemina</name>
    <dbReference type="NCBI Taxonomy" id="1429439"/>
    <lineage>
        <taxon>Bacteria</taxon>
        <taxon>Pseudomonadati</taxon>
        <taxon>Nitrospinota/Tectimicrobiota group</taxon>
        <taxon>Candidatus Tectimicrobiota</taxon>
        <taxon>Candidatus Entotheonellia</taxon>
        <taxon>Candidatus Entotheonellales</taxon>
        <taxon>Candidatus Entotheonellaceae</taxon>
        <taxon>Candidatus Entotheonella</taxon>
    </lineage>
</organism>
<feature type="domain" description="DNA methylase N-4/N-6" evidence="4">
    <location>
        <begin position="106"/>
        <end position="139"/>
    </location>
</feature>
<dbReference type="GO" id="GO:0008170">
    <property type="term" value="F:N-methyltransferase activity"/>
    <property type="evidence" value="ECO:0007669"/>
    <property type="project" value="InterPro"/>
</dbReference>
<proteinExistence type="inferred from homology"/>
<comment type="similarity">
    <text evidence="1">Belongs to the N(4)/N(6)-methyltransferase family.</text>
</comment>
<dbReference type="Pfam" id="PF01555">
    <property type="entry name" value="N6_N4_Mtase"/>
    <property type="match status" value="1"/>
</dbReference>
<accession>W4M7M2</accession>
<dbReference type="InterPro" id="IPR002052">
    <property type="entry name" value="DNA_methylase_N6_adenine_CS"/>
</dbReference>
<name>W4M7M2_9BACT</name>
<evidence type="ECO:0000259" key="4">
    <source>
        <dbReference type="Pfam" id="PF01555"/>
    </source>
</evidence>
<dbReference type="GO" id="GO:0032259">
    <property type="term" value="P:methylation"/>
    <property type="evidence" value="ECO:0007669"/>
    <property type="project" value="UniProtKB-KW"/>
</dbReference>
<reference evidence="5 6" key="1">
    <citation type="journal article" date="2014" name="Nature">
        <title>An environmental bacterial taxon with a large and distinct metabolic repertoire.</title>
        <authorList>
            <person name="Wilson M.C."/>
            <person name="Mori T."/>
            <person name="Ruckert C."/>
            <person name="Uria A.R."/>
            <person name="Helf M.J."/>
            <person name="Takada K."/>
            <person name="Gernert C."/>
            <person name="Steffens U.A."/>
            <person name="Heycke N."/>
            <person name="Schmitt S."/>
            <person name="Rinke C."/>
            <person name="Helfrich E.J."/>
            <person name="Brachmann A.O."/>
            <person name="Gurgui C."/>
            <person name="Wakimoto T."/>
            <person name="Kracht M."/>
            <person name="Crusemann M."/>
            <person name="Hentschel U."/>
            <person name="Abe I."/>
            <person name="Matsunaga S."/>
            <person name="Kalinowski J."/>
            <person name="Takeyama H."/>
            <person name="Piel J."/>
        </authorList>
    </citation>
    <scope>NUCLEOTIDE SEQUENCE [LARGE SCALE GENOMIC DNA]</scope>
    <source>
        <strain evidence="6">TSY2</strain>
    </source>
</reference>
<dbReference type="InterPro" id="IPR029063">
    <property type="entry name" value="SAM-dependent_MTases_sf"/>
</dbReference>
<dbReference type="AlphaFoldDB" id="W4M7M2"/>
<evidence type="ECO:0000313" key="6">
    <source>
        <dbReference type="Proteomes" id="UP000019140"/>
    </source>
</evidence>
<keyword evidence="3" id="KW-0808">Transferase</keyword>
<evidence type="ECO:0000256" key="2">
    <source>
        <dbReference type="ARBA" id="ARBA00022603"/>
    </source>
</evidence>
<evidence type="ECO:0000256" key="1">
    <source>
        <dbReference type="ARBA" id="ARBA00006594"/>
    </source>
</evidence>